<name>A0AAN8FL16_TRICO</name>
<dbReference type="AlphaFoldDB" id="A0AAN8FL16"/>
<sequence length="330" mass="35782">MNTSNPRDAKCTGNSTALNSHLIQTAIQLCPKTCGYCCLTPAYACNDKAEPRIPCSSVTPTMCQNVAWRSVLAEDCPKTCGLCNGGMCLDDAPNCDLDNAFICKSESLRSFARRYCRKTCGFCNETSTTPTGAYASSAVNCENKLSDEDCAVLYPTAVQMNTSDPRDAKCTGNSTALNSHLIQTAIQLCPKTCGYCCLTPAYACNDKAEPRIPCSSVTPTMCQNVAWRSVLAEDCPKTCGLCNGGMCLDDAPNCDLDNAFICKSESLRSFARRYCRKTCGFCNETSTTPTGAVCGTDSRCEIWVRKGFCKSDYYSLEYKMQYCGRACGLC</sequence>
<dbReference type="PANTHER" id="PTHR21724">
    <property type="entry name" value="SHKT DOMAIN-CONTAINING PROTEIN"/>
    <property type="match status" value="1"/>
</dbReference>
<reference evidence="3 4" key="1">
    <citation type="submission" date="2019-10" db="EMBL/GenBank/DDBJ databases">
        <title>Assembly and Annotation for the nematode Trichostrongylus colubriformis.</title>
        <authorList>
            <person name="Martin J."/>
        </authorList>
    </citation>
    <scope>NUCLEOTIDE SEQUENCE [LARGE SCALE GENOMIC DNA]</scope>
    <source>
        <strain evidence="3">G859</strain>
        <tissue evidence="3">Whole worm</tissue>
    </source>
</reference>
<evidence type="ECO:0000259" key="2">
    <source>
        <dbReference type="PROSITE" id="PS51670"/>
    </source>
</evidence>
<evidence type="ECO:0000313" key="4">
    <source>
        <dbReference type="Proteomes" id="UP001331761"/>
    </source>
</evidence>
<comment type="caution">
    <text evidence="1">Lacks conserved residue(s) required for the propagation of feature annotation.</text>
</comment>
<gene>
    <name evidence="3" type="ORF">GCK32_007720</name>
</gene>
<feature type="domain" description="ShKT" evidence="2">
    <location>
        <begin position="247"/>
        <end position="282"/>
    </location>
</feature>
<proteinExistence type="predicted"/>
<evidence type="ECO:0000313" key="3">
    <source>
        <dbReference type="EMBL" id="KAK5980707.1"/>
    </source>
</evidence>
<dbReference type="SMART" id="SM00254">
    <property type="entry name" value="ShKT"/>
    <property type="match status" value="6"/>
</dbReference>
<keyword evidence="4" id="KW-1185">Reference proteome</keyword>
<dbReference type="PROSITE" id="PS51670">
    <property type="entry name" value="SHKT"/>
    <property type="match status" value="2"/>
</dbReference>
<dbReference type="EMBL" id="WIXE01007112">
    <property type="protein sequence ID" value="KAK5980707.1"/>
    <property type="molecule type" value="Genomic_DNA"/>
</dbReference>
<comment type="caution">
    <text evidence="3">The sequence shown here is derived from an EMBL/GenBank/DDBJ whole genome shotgun (WGS) entry which is preliminary data.</text>
</comment>
<dbReference type="PANTHER" id="PTHR21724:SF0">
    <property type="entry name" value="SHKT DOMAIN-CONTAINING PROTEIN"/>
    <property type="match status" value="1"/>
</dbReference>
<accession>A0AAN8FL16</accession>
<protein>
    <recommendedName>
        <fullName evidence="2">ShKT domain-containing protein</fullName>
    </recommendedName>
</protein>
<dbReference type="Proteomes" id="UP001331761">
    <property type="component" value="Unassembled WGS sequence"/>
</dbReference>
<evidence type="ECO:0000256" key="1">
    <source>
        <dbReference type="PROSITE-ProRule" id="PRU01005"/>
    </source>
</evidence>
<dbReference type="Pfam" id="PF01549">
    <property type="entry name" value="ShK"/>
    <property type="match status" value="7"/>
</dbReference>
<feature type="domain" description="ShKT" evidence="2">
    <location>
        <begin position="88"/>
        <end position="123"/>
    </location>
</feature>
<organism evidence="3 4">
    <name type="scientific">Trichostrongylus colubriformis</name>
    <name type="common">Black scour worm</name>
    <dbReference type="NCBI Taxonomy" id="6319"/>
    <lineage>
        <taxon>Eukaryota</taxon>
        <taxon>Metazoa</taxon>
        <taxon>Ecdysozoa</taxon>
        <taxon>Nematoda</taxon>
        <taxon>Chromadorea</taxon>
        <taxon>Rhabditida</taxon>
        <taxon>Rhabditina</taxon>
        <taxon>Rhabditomorpha</taxon>
        <taxon>Strongyloidea</taxon>
        <taxon>Trichostrongylidae</taxon>
        <taxon>Trichostrongylus</taxon>
    </lineage>
</organism>
<dbReference type="InterPro" id="IPR003582">
    <property type="entry name" value="ShKT_dom"/>
</dbReference>
<dbReference type="Gene3D" id="1.10.10.1940">
    <property type="match status" value="3"/>
</dbReference>